<dbReference type="Proteomes" id="UP001501638">
    <property type="component" value="Unassembled WGS sequence"/>
</dbReference>
<comment type="caution">
    <text evidence="2">The sequence shown here is derived from an EMBL/GenBank/DDBJ whole genome shotgun (WGS) entry which is preliminary data.</text>
</comment>
<accession>A0ABP5WCM5</accession>
<dbReference type="RefSeq" id="WP_344320213.1">
    <property type="nucleotide sequence ID" value="NZ_BAAASZ010000003.1"/>
</dbReference>
<dbReference type="EMBL" id="BAAASZ010000003">
    <property type="protein sequence ID" value="GAA2424611.1"/>
    <property type="molecule type" value="Genomic_DNA"/>
</dbReference>
<keyword evidence="3" id="KW-1185">Reference proteome</keyword>
<reference evidence="3" key="1">
    <citation type="journal article" date="2019" name="Int. J. Syst. Evol. Microbiol.">
        <title>The Global Catalogue of Microorganisms (GCM) 10K type strain sequencing project: providing services to taxonomists for standard genome sequencing and annotation.</title>
        <authorList>
            <consortium name="The Broad Institute Genomics Platform"/>
            <consortium name="The Broad Institute Genome Sequencing Center for Infectious Disease"/>
            <person name="Wu L."/>
            <person name="Ma J."/>
        </authorList>
    </citation>
    <scope>NUCLEOTIDE SEQUENCE [LARGE SCALE GENOMIC DNA]</scope>
    <source>
        <strain evidence="3">JCM 6305</strain>
    </source>
</reference>
<protein>
    <submittedName>
        <fullName evidence="2">Uncharacterized protein</fullName>
    </submittedName>
</protein>
<gene>
    <name evidence="2" type="ORF">GCM10010405_03810</name>
</gene>
<evidence type="ECO:0000256" key="1">
    <source>
        <dbReference type="SAM" id="MobiDB-lite"/>
    </source>
</evidence>
<proteinExistence type="predicted"/>
<sequence length="158" mass="17245">MFDVWERHVLRHLEAVLAMCGKLVARERERGRRAVVEPVDGVLEWTLPWGMEDGTGAVRLTLVADPWTWGEPLRVRVVVAAAVRPFAPGGPAAVELPRHDPEKPPGATVEPPSGLTWRMATYLLEHTRGDTGSLRGERAGAVSFTVVVAGPEETDGPR</sequence>
<evidence type="ECO:0000313" key="2">
    <source>
        <dbReference type="EMBL" id="GAA2424611.1"/>
    </source>
</evidence>
<feature type="region of interest" description="Disordered" evidence="1">
    <location>
        <begin position="90"/>
        <end position="112"/>
    </location>
</feature>
<evidence type="ECO:0000313" key="3">
    <source>
        <dbReference type="Proteomes" id="UP001501638"/>
    </source>
</evidence>
<name>A0ABP5WCM5_9ACTN</name>
<organism evidence="2 3">
    <name type="scientific">Streptomyces macrosporus</name>
    <dbReference type="NCBI Taxonomy" id="44032"/>
    <lineage>
        <taxon>Bacteria</taxon>
        <taxon>Bacillati</taxon>
        <taxon>Actinomycetota</taxon>
        <taxon>Actinomycetes</taxon>
        <taxon>Kitasatosporales</taxon>
        <taxon>Streptomycetaceae</taxon>
        <taxon>Streptomyces</taxon>
    </lineage>
</organism>